<gene>
    <name evidence="2" type="ORF">PSON_ATCC_30995.1.T0730032</name>
</gene>
<sequence>MCDNSDSSEFYSKSSRQENKQQDHQIQQSNCESENELIKKKAKLNDDSGQIKISRKVSDDLIKIFERLPNDQITKLLDVIKVKNSPDLPVQVNLEDLMTKEDDFVLDSQSDSQKGKIRKRRESKEKECKCCRQVVKRHHCTHTECEKPCQVQEKFKKSKP</sequence>
<proteinExistence type="predicted"/>
<organism evidence="2 3">
    <name type="scientific">Paramecium sonneborni</name>
    <dbReference type="NCBI Taxonomy" id="65129"/>
    <lineage>
        <taxon>Eukaryota</taxon>
        <taxon>Sar</taxon>
        <taxon>Alveolata</taxon>
        <taxon>Ciliophora</taxon>
        <taxon>Intramacronucleata</taxon>
        <taxon>Oligohymenophorea</taxon>
        <taxon>Peniculida</taxon>
        <taxon>Parameciidae</taxon>
        <taxon>Paramecium</taxon>
    </lineage>
</organism>
<comment type="caution">
    <text evidence="2">The sequence shown here is derived from an EMBL/GenBank/DDBJ whole genome shotgun (WGS) entry which is preliminary data.</text>
</comment>
<protein>
    <submittedName>
        <fullName evidence="2">Uncharacterized protein</fullName>
    </submittedName>
</protein>
<dbReference type="OrthoDB" id="307842at2759"/>
<feature type="region of interest" description="Disordered" evidence="1">
    <location>
        <begin position="1"/>
        <end position="35"/>
    </location>
</feature>
<feature type="compositionally biased region" description="Polar residues" evidence="1">
    <location>
        <begin position="1"/>
        <end position="14"/>
    </location>
</feature>
<evidence type="ECO:0000313" key="2">
    <source>
        <dbReference type="EMBL" id="CAD8100029.1"/>
    </source>
</evidence>
<dbReference type="AlphaFoldDB" id="A0A8S1PAF8"/>
<evidence type="ECO:0000313" key="3">
    <source>
        <dbReference type="Proteomes" id="UP000692954"/>
    </source>
</evidence>
<accession>A0A8S1PAF8</accession>
<feature type="region of interest" description="Disordered" evidence="1">
    <location>
        <begin position="105"/>
        <end position="125"/>
    </location>
</feature>
<reference evidence="2" key="1">
    <citation type="submission" date="2021-01" db="EMBL/GenBank/DDBJ databases">
        <authorList>
            <consortium name="Genoscope - CEA"/>
            <person name="William W."/>
        </authorList>
    </citation>
    <scope>NUCLEOTIDE SEQUENCE</scope>
</reference>
<evidence type="ECO:0000256" key="1">
    <source>
        <dbReference type="SAM" id="MobiDB-lite"/>
    </source>
</evidence>
<name>A0A8S1PAF8_9CILI</name>
<dbReference type="EMBL" id="CAJJDN010000073">
    <property type="protein sequence ID" value="CAD8100029.1"/>
    <property type="molecule type" value="Genomic_DNA"/>
</dbReference>
<keyword evidence="3" id="KW-1185">Reference proteome</keyword>
<dbReference type="Proteomes" id="UP000692954">
    <property type="component" value="Unassembled WGS sequence"/>
</dbReference>